<keyword evidence="9" id="KW-0547">Nucleotide-binding</keyword>
<dbReference type="RefSeq" id="WP_369726042.1">
    <property type="nucleotide sequence ID" value="NZ_CP165734.1"/>
</dbReference>
<keyword evidence="7 22" id="KW-0808">Transferase</keyword>
<evidence type="ECO:0000256" key="17">
    <source>
        <dbReference type="SAM" id="MobiDB-lite"/>
    </source>
</evidence>
<dbReference type="PANTHER" id="PTHR32309:SF13">
    <property type="entry name" value="FERRIC ENTEROBACTIN TRANSPORT PROTEIN FEPE"/>
    <property type="match status" value="1"/>
</dbReference>
<dbReference type="EC" id="2.7.10.2" evidence="4"/>
<sequence>MIITVLLCLAMAGVYLATAPKRFTGTAVLLMDSRKMQGLQTQVGAAGDNPIDTAMVDSQVEVLKSETIASSVIKDLRLLDSPVFMREDAGFLSGVTQLFASFFPEEKPSDDGLMRTAIGRIVSGLTIKRVAQSYVIEISYQSLSPDLAAQIANAVAENYITDSLESKYQASRRAAVWLQDRLKELRAQASSAERAVADYKAKNNIVDAGGRLLTEQQLAEINSALTEARGKRAEAEAKLQRITAILNADESDSQVILNDLATVNDSMANPVITKLRGTYLDYAAKASDWSNRYGPTHLAVVNLRNQMREIRHSILDELRRTAEAYKSDLAIANAREVAGQKSLNDTIAVSNDTSQAQIVLRDLESNAQSARALSDNFLQLYMVSVQQQSFPITEARVITQANASSSSKTSPKTALVLLAGIVGGGILAGLVAIFLEMLDRVFRTVHQVERLLQTNCLASVPIVSFEAGQAPKGSLSRLKGWLPFPSDWMPTSRPRSGPTTAAGQPSRAMEEAGANHMARPRDRQLMIDDSVGRFAINSPFSRFAEAFRSIKLATDLSNYGSPHKVVAITSALPNEGKSTVSEALAQTTAQSGLRTLLIDGDIRNPSLTHRLGRSADVGLIEVVFGKVDLKDALWVDPQTNLHFLPCVVTSRFSNSSDILASAQMQKFFQDMREQYDRIILDLSPLAPVIDVRATGTLADSYILVIEWAKSKVDVVERVMQETPMVRERLMGAVLNKVNVAAMSRYDTHSGGYYRNRYYSRYGYVD</sequence>
<evidence type="ECO:0000256" key="3">
    <source>
        <dbReference type="ARBA" id="ARBA00008883"/>
    </source>
</evidence>
<keyword evidence="8 18" id="KW-0812">Transmembrane</keyword>
<dbReference type="InterPro" id="IPR005702">
    <property type="entry name" value="Wzc-like_C"/>
</dbReference>
<evidence type="ECO:0000256" key="15">
    <source>
        <dbReference type="ARBA" id="ARBA00051245"/>
    </source>
</evidence>
<evidence type="ECO:0000256" key="14">
    <source>
        <dbReference type="ARBA" id="ARBA00023137"/>
    </source>
</evidence>
<evidence type="ECO:0000259" key="20">
    <source>
        <dbReference type="Pfam" id="PF02706"/>
    </source>
</evidence>
<proteinExistence type="inferred from homology"/>
<evidence type="ECO:0000256" key="10">
    <source>
        <dbReference type="ARBA" id="ARBA00022777"/>
    </source>
</evidence>
<evidence type="ECO:0000256" key="6">
    <source>
        <dbReference type="ARBA" id="ARBA00022519"/>
    </source>
</evidence>
<evidence type="ECO:0000259" key="21">
    <source>
        <dbReference type="Pfam" id="PF13614"/>
    </source>
</evidence>
<keyword evidence="11" id="KW-0067">ATP-binding</keyword>
<evidence type="ECO:0000256" key="8">
    <source>
        <dbReference type="ARBA" id="ARBA00022692"/>
    </source>
</evidence>
<dbReference type="InterPro" id="IPR050445">
    <property type="entry name" value="Bact_polysacc_biosynth/exp"/>
</dbReference>
<evidence type="ECO:0000256" key="12">
    <source>
        <dbReference type="ARBA" id="ARBA00022989"/>
    </source>
</evidence>
<comment type="similarity">
    <text evidence="2">Belongs to the CpsD/CapB family.</text>
</comment>
<dbReference type="GO" id="GO:0004715">
    <property type="term" value="F:non-membrane spanning protein tyrosine kinase activity"/>
    <property type="evidence" value="ECO:0007669"/>
    <property type="project" value="UniProtKB-EC"/>
</dbReference>
<feature type="region of interest" description="Disordered" evidence="17">
    <location>
        <begin position="487"/>
        <end position="507"/>
    </location>
</feature>
<evidence type="ECO:0000256" key="5">
    <source>
        <dbReference type="ARBA" id="ARBA00022475"/>
    </source>
</evidence>
<keyword evidence="16" id="KW-0175">Coiled coil</keyword>
<feature type="transmembrane region" description="Helical" evidence="18">
    <location>
        <begin position="414"/>
        <end position="435"/>
    </location>
</feature>
<comment type="catalytic activity">
    <reaction evidence="15">
        <text>L-tyrosyl-[protein] + ATP = O-phospho-L-tyrosyl-[protein] + ADP + H(+)</text>
        <dbReference type="Rhea" id="RHEA:10596"/>
        <dbReference type="Rhea" id="RHEA-COMP:10136"/>
        <dbReference type="Rhea" id="RHEA-COMP:20101"/>
        <dbReference type="ChEBI" id="CHEBI:15378"/>
        <dbReference type="ChEBI" id="CHEBI:30616"/>
        <dbReference type="ChEBI" id="CHEBI:46858"/>
        <dbReference type="ChEBI" id="CHEBI:61978"/>
        <dbReference type="ChEBI" id="CHEBI:456216"/>
        <dbReference type="EC" id="2.7.10.2"/>
    </reaction>
</comment>
<dbReference type="InterPro" id="IPR025669">
    <property type="entry name" value="AAA_dom"/>
</dbReference>
<evidence type="ECO:0000256" key="7">
    <source>
        <dbReference type="ARBA" id="ARBA00022679"/>
    </source>
</evidence>
<feature type="domain" description="AAA" evidence="21">
    <location>
        <begin position="565"/>
        <end position="728"/>
    </location>
</feature>
<gene>
    <name evidence="22" type="ORF">AB8Z38_15970</name>
</gene>
<dbReference type="InterPro" id="IPR027417">
    <property type="entry name" value="P-loop_NTPase"/>
</dbReference>
<keyword evidence="10" id="KW-0418">Kinase</keyword>
<evidence type="ECO:0000256" key="4">
    <source>
        <dbReference type="ARBA" id="ARBA00011903"/>
    </source>
</evidence>
<dbReference type="Pfam" id="PF13614">
    <property type="entry name" value="AAA_31"/>
    <property type="match status" value="1"/>
</dbReference>
<keyword evidence="19" id="KW-0732">Signal</keyword>
<keyword evidence="6" id="KW-0997">Cell inner membrane</keyword>
<keyword evidence="14" id="KW-0829">Tyrosine-protein kinase</keyword>
<evidence type="ECO:0000256" key="16">
    <source>
        <dbReference type="SAM" id="Coils"/>
    </source>
</evidence>
<dbReference type="EMBL" id="CP165734">
    <property type="protein sequence ID" value="XDV60691.1"/>
    <property type="molecule type" value="Genomic_DNA"/>
</dbReference>
<dbReference type="AlphaFoldDB" id="A0AB39XT90"/>
<dbReference type="InterPro" id="IPR003856">
    <property type="entry name" value="LPS_length_determ_N"/>
</dbReference>
<keyword evidence="13 18" id="KW-0472">Membrane</keyword>
<keyword evidence="5" id="KW-1003">Cell membrane</keyword>
<accession>A0AB39XT90</accession>
<feature type="domain" description="Polysaccharide chain length determinant N-terminal" evidence="20">
    <location>
        <begin position="2"/>
        <end position="76"/>
    </location>
</feature>
<dbReference type="CDD" id="cd05387">
    <property type="entry name" value="BY-kinase"/>
    <property type="match status" value="1"/>
</dbReference>
<comment type="subcellular location">
    <subcellularLocation>
        <location evidence="1">Cell inner membrane</location>
        <topology evidence="1">Multi-pass membrane protein</topology>
    </subcellularLocation>
</comment>
<evidence type="ECO:0000256" key="1">
    <source>
        <dbReference type="ARBA" id="ARBA00004429"/>
    </source>
</evidence>
<evidence type="ECO:0000256" key="9">
    <source>
        <dbReference type="ARBA" id="ARBA00022741"/>
    </source>
</evidence>
<evidence type="ECO:0000256" key="19">
    <source>
        <dbReference type="SAM" id="SignalP"/>
    </source>
</evidence>
<feature type="coiled-coil region" evidence="16">
    <location>
        <begin position="175"/>
        <end position="245"/>
    </location>
</feature>
<evidence type="ECO:0000256" key="11">
    <source>
        <dbReference type="ARBA" id="ARBA00022840"/>
    </source>
</evidence>
<dbReference type="PANTHER" id="PTHR32309">
    <property type="entry name" value="TYROSINE-PROTEIN KINASE"/>
    <property type="match status" value="1"/>
</dbReference>
<comment type="similarity">
    <text evidence="3">Belongs to the etk/wzc family.</text>
</comment>
<evidence type="ECO:0000256" key="2">
    <source>
        <dbReference type="ARBA" id="ARBA00007316"/>
    </source>
</evidence>
<keyword evidence="12 18" id="KW-1133">Transmembrane helix</keyword>
<feature type="chain" id="PRO_5044314987" description="non-specific protein-tyrosine kinase" evidence="19">
    <location>
        <begin position="18"/>
        <end position="765"/>
    </location>
</feature>
<dbReference type="NCBIfam" id="TIGR01007">
    <property type="entry name" value="eps_fam"/>
    <property type="match status" value="1"/>
</dbReference>
<protein>
    <recommendedName>
        <fullName evidence="4">non-specific protein-tyrosine kinase</fullName>
        <ecNumber evidence="4">2.7.10.2</ecNumber>
    </recommendedName>
</protein>
<evidence type="ECO:0000256" key="13">
    <source>
        <dbReference type="ARBA" id="ARBA00023136"/>
    </source>
</evidence>
<dbReference type="Gene3D" id="3.40.50.300">
    <property type="entry name" value="P-loop containing nucleotide triphosphate hydrolases"/>
    <property type="match status" value="1"/>
</dbReference>
<dbReference type="GO" id="GO:0005886">
    <property type="term" value="C:plasma membrane"/>
    <property type="evidence" value="ECO:0007669"/>
    <property type="project" value="UniProtKB-SubCell"/>
</dbReference>
<evidence type="ECO:0000313" key="22">
    <source>
        <dbReference type="EMBL" id="XDV60691.1"/>
    </source>
</evidence>
<dbReference type="Pfam" id="PF02706">
    <property type="entry name" value="Wzz"/>
    <property type="match status" value="1"/>
</dbReference>
<evidence type="ECO:0000256" key="18">
    <source>
        <dbReference type="SAM" id="Phobius"/>
    </source>
</evidence>
<feature type="compositionally biased region" description="Polar residues" evidence="17">
    <location>
        <begin position="493"/>
        <end position="503"/>
    </location>
</feature>
<dbReference type="GO" id="GO:0005524">
    <property type="term" value="F:ATP binding"/>
    <property type="evidence" value="ECO:0007669"/>
    <property type="project" value="UniProtKB-KW"/>
</dbReference>
<name>A0AB39XT90_9BRAD</name>
<dbReference type="SUPFAM" id="SSF52540">
    <property type="entry name" value="P-loop containing nucleoside triphosphate hydrolases"/>
    <property type="match status" value="1"/>
</dbReference>
<reference evidence="22" key="1">
    <citation type="submission" date="2024-08" db="EMBL/GenBank/DDBJ databases">
        <authorList>
            <person name="Chaddad Z."/>
            <person name="Lamrabet M."/>
            <person name="Bouhnik O."/>
            <person name="Alami S."/>
            <person name="Wipf D."/>
            <person name="Courty P.E."/>
            <person name="Missbah El Idrissi M."/>
        </authorList>
    </citation>
    <scope>NUCLEOTIDE SEQUENCE</scope>
    <source>
        <strain evidence="22">LLZ17</strain>
    </source>
</reference>
<feature type="signal peptide" evidence="19">
    <location>
        <begin position="1"/>
        <end position="17"/>
    </location>
</feature>
<organism evidence="22">
    <name type="scientific">Bradyrhizobium sp. LLZ17</name>
    <dbReference type="NCBI Taxonomy" id="3239388"/>
    <lineage>
        <taxon>Bacteria</taxon>
        <taxon>Pseudomonadati</taxon>
        <taxon>Pseudomonadota</taxon>
        <taxon>Alphaproteobacteria</taxon>
        <taxon>Hyphomicrobiales</taxon>
        <taxon>Nitrobacteraceae</taxon>
        <taxon>Bradyrhizobium</taxon>
    </lineage>
</organism>